<dbReference type="PANTHER" id="PTHR34568:SF5">
    <property type="entry name" value="RNA-BINDING (RRM_RBD_RNP MOTIFS) FAMILY PROTEIN"/>
    <property type="match status" value="1"/>
</dbReference>
<proteinExistence type="predicted"/>
<dbReference type="PANTHER" id="PTHR34568">
    <property type="entry name" value="RRM DOMAIN-CONTAINING PROTEIN"/>
    <property type="match status" value="1"/>
</dbReference>
<name>A0A834YHP2_TETSI</name>
<keyword evidence="4" id="KW-1185">Reference proteome</keyword>
<dbReference type="SMART" id="SM00360">
    <property type="entry name" value="RRM"/>
    <property type="match status" value="2"/>
</dbReference>
<dbReference type="EMBL" id="JABCRI010000020">
    <property type="protein sequence ID" value="KAF8388250.1"/>
    <property type="molecule type" value="Genomic_DNA"/>
</dbReference>
<dbReference type="InterPro" id="IPR058941">
    <property type="entry name" value="HTH_AT3G52170-like"/>
</dbReference>
<reference evidence="3 4" key="1">
    <citation type="submission" date="2020-04" db="EMBL/GenBank/DDBJ databases">
        <title>Plant Genome Project.</title>
        <authorList>
            <person name="Zhang R.-G."/>
        </authorList>
    </citation>
    <scope>NUCLEOTIDE SEQUENCE [LARGE SCALE GENOMIC DNA]</scope>
    <source>
        <strain evidence="3">YNK0</strain>
        <tissue evidence="3">Leaf</tissue>
    </source>
</reference>
<dbReference type="Pfam" id="PF00076">
    <property type="entry name" value="RRM_1"/>
    <property type="match status" value="1"/>
</dbReference>
<evidence type="ECO:0000259" key="2">
    <source>
        <dbReference type="SMART" id="SM00360"/>
    </source>
</evidence>
<dbReference type="InterPro" id="IPR058942">
    <property type="entry name" value="AT3G52170-like"/>
</dbReference>
<evidence type="ECO:0000313" key="4">
    <source>
        <dbReference type="Proteomes" id="UP000655225"/>
    </source>
</evidence>
<dbReference type="Gene3D" id="3.30.70.330">
    <property type="match status" value="2"/>
</dbReference>
<dbReference type="GO" id="GO:0003723">
    <property type="term" value="F:RNA binding"/>
    <property type="evidence" value="ECO:0007669"/>
    <property type="project" value="InterPro"/>
</dbReference>
<dbReference type="SUPFAM" id="SSF54928">
    <property type="entry name" value="RNA-binding domain, RBD"/>
    <property type="match status" value="2"/>
</dbReference>
<evidence type="ECO:0000256" key="1">
    <source>
        <dbReference type="SAM" id="MobiDB-lite"/>
    </source>
</evidence>
<dbReference type="Proteomes" id="UP000655225">
    <property type="component" value="Unassembled WGS sequence"/>
</dbReference>
<dbReference type="Pfam" id="PF25896">
    <property type="entry name" value="HTH_AT3G52170"/>
    <property type="match status" value="1"/>
</dbReference>
<gene>
    <name evidence="3" type="ORF">HHK36_026916</name>
</gene>
<comment type="caution">
    <text evidence="3">The sequence shown here is derived from an EMBL/GenBank/DDBJ whole genome shotgun (WGS) entry which is preliminary data.</text>
</comment>
<feature type="domain" description="RRM" evidence="2">
    <location>
        <begin position="551"/>
        <end position="618"/>
    </location>
</feature>
<evidence type="ECO:0000313" key="3">
    <source>
        <dbReference type="EMBL" id="KAF8388250.1"/>
    </source>
</evidence>
<dbReference type="OrthoDB" id="1938644at2759"/>
<organism evidence="3 4">
    <name type="scientific">Tetracentron sinense</name>
    <name type="common">Spur-leaf</name>
    <dbReference type="NCBI Taxonomy" id="13715"/>
    <lineage>
        <taxon>Eukaryota</taxon>
        <taxon>Viridiplantae</taxon>
        <taxon>Streptophyta</taxon>
        <taxon>Embryophyta</taxon>
        <taxon>Tracheophyta</taxon>
        <taxon>Spermatophyta</taxon>
        <taxon>Magnoliopsida</taxon>
        <taxon>Trochodendrales</taxon>
        <taxon>Trochodendraceae</taxon>
        <taxon>Tetracentron</taxon>
    </lineage>
</organism>
<sequence length="759" mass="85469">MMERRKTMVRGGDNDERYREMRDQQRVKPYMEMHPGVFPKAKQVQDAVGGSWYILKDILMDLKEKMLGNPHIQKQITSERSNIKVDTASWATKAIENPDNSELGEPESRVQSLEAVMDSHNQEKNIAANPMSHVMRENSSGDIVRSEDSSDSLKLVEPENGYQKLELISSTVVGPGRDHMAVSEQVSSLAHQLVSEEETIRALGKDGEGEGTSIEKRNSEPDKKVRTSCMAMNTNSTVMEMPTSSGSAQTVMGLADLFVRKKMETRATEEVNGKMNDMSTLERSLDYLRETSGEDSTRRFDINVILDRIMELPREPSQTTPHDHSISNKTDQLNNGVVLRPRSPAVGSLQQVDKGRQKLLNGHTICKGYNQFDETNEEPSTKALFDKFGLQSTSKGESGSDSDVAAFDYINSEPSPQVPIPLPPSKGMSKKNPDPFLFTEKGKDQNIILVRLLQKYVQHSDIVTAFEDCGPIDRIYWNPFIKENKFKDAYVYFKTKEGLQKALDKTDASVGSSDVIIEATSSTSMPHKITHPNLIGDPDVPAALVKNPTRTVMIKQLTHDLPSRHLRGAFSFCGARISRFIMGLSSTVAYIEFETEDAKEKAIAAYSVSVLGKQLLIFRIDAPRTTVIRISNMCPRSKAGRVHNICSSYGRIRKLIHRNADTIDVHFKLSEWPNMVTILNSLNGRVVDNYRWIAQPATRIPAEILWSLWSRPDGRRHVQALILSFLRKFEENPINTAEVIDLADRYYGVESYDELRIQR</sequence>
<dbReference type="InterPro" id="IPR035979">
    <property type="entry name" value="RBD_domain_sf"/>
</dbReference>
<dbReference type="InterPro" id="IPR000504">
    <property type="entry name" value="RRM_dom"/>
</dbReference>
<dbReference type="OMA" id="CKENIST"/>
<feature type="domain" description="RRM" evidence="2">
    <location>
        <begin position="447"/>
        <end position="518"/>
    </location>
</feature>
<feature type="region of interest" description="Disordered" evidence="1">
    <location>
        <begin position="205"/>
        <end position="224"/>
    </location>
</feature>
<protein>
    <recommendedName>
        <fullName evidence="2">RRM domain-containing protein</fullName>
    </recommendedName>
</protein>
<dbReference type="InterPro" id="IPR012677">
    <property type="entry name" value="Nucleotide-bd_a/b_plait_sf"/>
</dbReference>
<accession>A0A834YHP2</accession>
<dbReference type="AlphaFoldDB" id="A0A834YHP2"/>